<protein>
    <submittedName>
        <fullName evidence="2">Uncharacterized protein</fullName>
    </submittedName>
</protein>
<name>A0A8R1E5J0_CAEJA</name>
<keyword evidence="3" id="KW-1185">Reference proteome</keyword>
<reference evidence="3" key="1">
    <citation type="submission" date="2010-08" db="EMBL/GenBank/DDBJ databases">
        <authorList>
            <consortium name="Caenorhabditis japonica Sequencing Consortium"/>
            <person name="Wilson R.K."/>
        </authorList>
    </citation>
    <scope>NUCLEOTIDE SEQUENCE [LARGE SCALE GENOMIC DNA]</scope>
    <source>
        <strain evidence="3">DF5081</strain>
    </source>
</reference>
<keyword evidence="1" id="KW-0732">Signal</keyword>
<proteinExistence type="predicted"/>
<dbReference type="Proteomes" id="UP000005237">
    <property type="component" value="Unassembled WGS sequence"/>
</dbReference>
<feature type="chain" id="PRO_5035940688" evidence="1">
    <location>
        <begin position="25"/>
        <end position="53"/>
    </location>
</feature>
<evidence type="ECO:0000256" key="1">
    <source>
        <dbReference type="SAM" id="SignalP"/>
    </source>
</evidence>
<dbReference type="EnsemblMetazoa" id="CJA24379.1">
    <property type="protein sequence ID" value="CJA24379.1"/>
    <property type="gene ID" value="WBGene00179951"/>
</dbReference>
<dbReference type="AlphaFoldDB" id="A0A8R1E5J0"/>
<organism evidence="2 3">
    <name type="scientific">Caenorhabditis japonica</name>
    <dbReference type="NCBI Taxonomy" id="281687"/>
    <lineage>
        <taxon>Eukaryota</taxon>
        <taxon>Metazoa</taxon>
        <taxon>Ecdysozoa</taxon>
        <taxon>Nematoda</taxon>
        <taxon>Chromadorea</taxon>
        <taxon>Rhabditida</taxon>
        <taxon>Rhabditina</taxon>
        <taxon>Rhabditomorpha</taxon>
        <taxon>Rhabditoidea</taxon>
        <taxon>Rhabditidae</taxon>
        <taxon>Peloderinae</taxon>
        <taxon>Caenorhabditis</taxon>
    </lineage>
</organism>
<reference evidence="2" key="2">
    <citation type="submission" date="2022-06" db="UniProtKB">
        <authorList>
            <consortium name="EnsemblMetazoa"/>
        </authorList>
    </citation>
    <scope>IDENTIFICATION</scope>
    <source>
        <strain evidence="2">DF5081</strain>
    </source>
</reference>
<evidence type="ECO:0000313" key="3">
    <source>
        <dbReference type="Proteomes" id="UP000005237"/>
    </source>
</evidence>
<sequence length="53" mass="6272">MKNAHWCLLLFLIFLLLCLQPSDAHPLDLLEKQLNEQILKLSPDSQHNHHHHK</sequence>
<feature type="signal peptide" evidence="1">
    <location>
        <begin position="1"/>
        <end position="24"/>
    </location>
</feature>
<accession>A0A8R1E5J0</accession>
<evidence type="ECO:0000313" key="2">
    <source>
        <dbReference type="EnsemblMetazoa" id="CJA24379.1"/>
    </source>
</evidence>